<dbReference type="RefSeq" id="WP_005216866.1">
    <property type="nucleotide sequence ID" value="NZ_CABKOK010000001.1"/>
</dbReference>
<dbReference type="Proteomes" id="UP000188298">
    <property type="component" value="Chromosome"/>
</dbReference>
<proteinExistence type="predicted"/>
<evidence type="ECO:0008006" key="4">
    <source>
        <dbReference type="Google" id="ProtNLM"/>
    </source>
</evidence>
<feature type="signal peptide" evidence="1">
    <location>
        <begin position="1"/>
        <end position="24"/>
    </location>
</feature>
<evidence type="ECO:0000256" key="1">
    <source>
        <dbReference type="SAM" id="SignalP"/>
    </source>
</evidence>
<organism evidence="2 3">
    <name type="scientific">Helicobacter bilis</name>
    <dbReference type="NCBI Taxonomy" id="37372"/>
    <lineage>
        <taxon>Bacteria</taxon>
        <taxon>Pseudomonadati</taxon>
        <taxon>Campylobacterota</taxon>
        <taxon>Epsilonproteobacteria</taxon>
        <taxon>Campylobacterales</taxon>
        <taxon>Helicobacteraceae</taxon>
        <taxon>Helicobacter</taxon>
    </lineage>
</organism>
<evidence type="ECO:0000313" key="2">
    <source>
        <dbReference type="EMBL" id="AQQ59598.1"/>
    </source>
</evidence>
<feature type="chain" id="PRO_5010354959" description="Outer membrane beta-barrel protein" evidence="1">
    <location>
        <begin position="25"/>
        <end position="256"/>
    </location>
</feature>
<dbReference type="EMBL" id="CP019645">
    <property type="protein sequence ID" value="AQQ59598.1"/>
    <property type="molecule type" value="Genomic_DNA"/>
</dbReference>
<reference evidence="2 3" key="1">
    <citation type="submission" date="2017-02" db="EMBL/GenBank/DDBJ databases">
        <title>Whole genome sequencing of Helicobacter bilis strain AAQJH.</title>
        <authorList>
            <person name="Conlan S."/>
            <person name="Thomas P.J."/>
            <person name="Mullikin J."/>
            <person name="Palmore T.N."/>
            <person name="Frank K.M."/>
            <person name="Segre J.A."/>
        </authorList>
    </citation>
    <scope>NUCLEOTIDE SEQUENCE [LARGE SCALE GENOMIC DNA]</scope>
    <source>
        <strain evidence="2 3">AAQJH</strain>
    </source>
</reference>
<keyword evidence="1" id="KW-0732">Signal</keyword>
<evidence type="ECO:0000313" key="3">
    <source>
        <dbReference type="Proteomes" id="UP000188298"/>
    </source>
</evidence>
<dbReference type="KEGG" id="hbl:XJ32_05295"/>
<name>A0A1Q2LGT2_9HELI</name>
<sequence length="256" mass="26496">MVKMYKRLGLSIVLASVLGVSANAACDSIICVGGNVGIGGIYTDFGGNNRADGDFKGGYGALDIDLIVIRRLLFSLNLKGGSGSMGVYGPDFTDNLNGSLLGGNVGAFAATHFKIGFNVASLESPLYISFIGGVDGYAGAFGYGLAMYGAELQGRKSFGGRTSLLYSFGGGAANSIYAFAQGKAEAANGGTGDVGYSLFGSLGVDISMTRNLGFYIKAIAKYYNIPASSPVQINNQTITLPHANAWTTMLETGLRF</sequence>
<dbReference type="AlphaFoldDB" id="A0A1Q2LGT2"/>
<gene>
    <name evidence="2" type="ORF">XJ32_05295</name>
</gene>
<accession>A0A1Q2LGT2</accession>
<protein>
    <recommendedName>
        <fullName evidence="4">Outer membrane beta-barrel protein</fullName>
    </recommendedName>
</protein>